<dbReference type="EMBL" id="JBBNAE010000003">
    <property type="protein sequence ID" value="KAK9136860.1"/>
    <property type="molecule type" value="Genomic_DNA"/>
</dbReference>
<name>A0AAP0JPV6_9MAGN</name>
<accession>A0AAP0JPV6</accession>
<gene>
    <name evidence="1" type="ORF">Sjap_007454</name>
</gene>
<evidence type="ECO:0000313" key="1">
    <source>
        <dbReference type="EMBL" id="KAK9136860.1"/>
    </source>
</evidence>
<dbReference type="Proteomes" id="UP001417504">
    <property type="component" value="Unassembled WGS sequence"/>
</dbReference>
<keyword evidence="2" id="KW-1185">Reference proteome</keyword>
<evidence type="ECO:0000313" key="2">
    <source>
        <dbReference type="Proteomes" id="UP001417504"/>
    </source>
</evidence>
<sequence>MDRLESLPRQRPCRALPSHDFLPLILSSTDSQTQRELKTPRQTPLSLSLSLSLSYYSCLVIFCTLVCYH</sequence>
<reference evidence="1 2" key="1">
    <citation type="submission" date="2024-01" db="EMBL/GenBank/DDBJ databases">
        <title>Genome assemblies of Stephania.</title>
        <authorList>
            <person name="Yang L."/>
        </authorList>
    </citation>
    <scope>NUCLEOTIDE SEQUENCE [LARGE SCALE GENOMIC DNA]</scope>
    <source>
        <strain evidence="1">QJT</strain>
        <tissue evidence="1">Leaf</tissue>
    </source>
</reference>
<dbReference type="AlphaFoldDB" id="A0AAP0JPV6"/>
<comment type="caution">
    <text evidence="1">The sequence shown here is derived from an EMBL/GenBank/DDBJ whole genome shotgun (WGS) entry which is preliminary data.</text>
</comment>
<organism evidence="1 2">
    <name type="scientific">Stephania japonica</name>
    <dbReference type="NCBI Taxonomy" id="461633"/>
    <lineage>
        <taxon>Eukaryota</taxon>
        <taxon>Viridiplantae</taxon>
        <taxon>Streptophyta</taxon>
        <taxon>Embryophyta</taxon>
        <taxon>Tracheophyta</taxon>
        <taxon>Spermatophyta</taxon>
        <taxon>Magnoliopsida</taxon>
        <taxon>Ranunculales</taxon>
        <taxon>Menispermaceae</taxon>
        <taxon>Menispermoideae</taxon>
        <taxon>Cissampelideae</taxon>
        <taxon>Stephania</taxon>
    </lineage>
</organism>
<protein>
    <submittedName>
        <fullName evidence="1">Uncharacterized protein</fullName>
    </submittedName>
</protein>
<proteinExistence type="predicted"/>